<keyword evidence="15" id="KW-1015">Disulfide bond</keyword>
<keyword evidence="12 20" id="KW-0067">ATP-binding</keyword>
<dbReference type="GO" id="GO:0016020">
    <property type="term" value="C:membrane"/>
    <property type="evidence" value="ECO:0007669"/>
    <property type="project" value="UniProtKB-SubCell"/>
</dbReference>
<evidence type="ECO:0000256" key="5">
    <source>
        <dbReference type="ARBA" id="ARBA00022614"/>
    </source>
</evidence>
<dbReference type="Pfam" id="PF07714">
    <property type="entry name" value="PK_Tyr_Ser-Thr"/>
    <property type="match status" value="1"/>
</dbReference>
<comment type="similarity">
    <text evidence="2">Belongs to the protein kinase superfamily. Ser/Thr protein kinase family.</text>
</comment>
<dbReference type="SMART" id="SM00369">
    <property type="entry name" value="LRR_TYP"/>
    <property type="match status" value="7"/>
</dbReference>
<dbReference type="InterPro" id="IPR001245">
    <property type="entry name" value="Ser-Thr/Tyr_kinase_cat_dom"/>
</dbReference>
<dbReference type="Gene3D" id="3.80.10.10">
    <property type="entry name" value="Ribonuclease Inhibitor"/>
    <property type="match status" value="2"/>
</dbReference>
<dbReference type="CDD" id="cd14066">
    <property type="entry name" value="STKc_IRAK"/>
    <property type="match status" value="1"/>
</dbReference>
<dbReference type="PROSITE" id="PS50011">
    <property type="entry name" value="PROTEIN_KINASE_DOM"/>
    <property type="match status" value="1"/>
</dbReference>
<evidence type="ECO:0000256" key="9">
    <source>
        <dbReference type="ARBA" id="ARBA00022737"/>
    </source>
</evidence>
<dbReference type="Proteomes" id="UP000593564">
    <property type="component" value="Unassembled WGS sequence"/>
</dbReference>
<accession>A0A7J7G5N3</accession>
<keyword evidence="9" id="KW-0677">Repeat</keyword>
<dbReference type="Pfam" id="PF00560">
    <property type="entry name" value="LRR_1"/>
    <property type="match status" value="4"/>
</dbReference>
<dbReference type="InterPro" id="IPR013210">
    <property type="entry name" value="LRR_N_plant-typ"/>
</dbReference>
<dbReference type="SUPFAM" id="SSF56112">
    <property type="entry name" value="Protein kinase-like (PK-like)"/>
    <property type="match status" value="1"/>
</dbReference>
<keyword evidence="17" id="KW-0325">Glycoprotein</keyword>
<dbReference type="GO" id="GO:0004674">
    <property type="term" value="F:protein serine/threonine kinase activity"/>
    <property type="evidence" value="ECO:0007669"/>
    <property type="project" value="UniProtKB-KW"/>
</dbReference>
<feature type="region of interest" description="Disordered" evidence="21">
    <location>
        <begin position="929"/>
        <end position="951"/>
    </location>
</feature>
<keyword evidence="11" id="KW-0418">Kinase</keyword>
<name>A0A7J7G5N3_CAMSI</name>
<keyword evidence="6" id="KW-0808">Transferase</keyword>
<dbReference type="EMBL" id="JACBKZ010000013">
    <property type="protein sequence ID" value="KAF5935615.1"/>
    <property type="molecule type" value="Genomic_DNA"/>
</dbReference>
<evidence type="ECO:0000256" key="17">
    <source>
        <dbReference type="ARBA" id="ARBA00023180"/>
    </source>
</evidence>
<comment type="catalytic activity">
    <reaction evidence="19">
        <text>L-seryl-[protein] + ATP = O-phospho-L-seryl-[protein] + ADP + H(+)</text>
        <dbReference type="Rhea" id="RHEA:17989"/>
        <dbReference type="Rhea" id="RHEA-COMP:9863"/>
        <dbReference type="Rhea" id="RHEA-COMP:11604"/>
        <dbReference type="ChEBI" id="CHEBI:15378"/>
        <dbReference type="ChEBI" id="CHEBI:29999"/>
        <dbReference type="ChEBI" id="CHEBI:30616"/>
        <dbReference type="ChEBI" id="CHEBI:83421"/>
        <dbReference type="ChEBI" id="CHEBI:456216"/>
        <dbReference type="EC" id="2.7.11.1"/>
    </reaction>
</comment>
<feature type="binding site" evidence="20">
    <location>
        <position position="633"/>
    </location>
    <ligand>
        <name>ATP</name>
        <dbReference type="ChEBI" id="CHEBI:30616"/>
    </ligand>
</feature>
<dbReference type="GO" id="GO:0051707">
    <property type="term" value="P:response to other organism"/>
    <property type="evidence" value="ECO:0007669"/>
    <property type="project" value="UniProtKB-ARBA"/>
</dbReference>
<evidence type="ECO:0000256" key="16">
    <source>
        <dbReference type="ARBA" id="ARBA00023170"/>
    </source>
</evidence>
<comment type="caution">
    <text evidence="25">The sequence shown here is derived from an EMBL/GenBank/DDBJ whole genome shotgun (WGS) entry which is preliminary data.</text>
</comment>
<protein>
    <recommendedName>
        <fullName evidence="3">non-specific serine/threonine protein kinase</fullName>
        <ecNumber evidence="3">2.7.11.1</ecNumber>
    </recommendedName>
</protein>
<keyword evidence="14 22" id="KW-0472">Membrane</keyword>
<evidence type="ECO:0000256" key="21">
    <source>
        <dbReference type="SAM" id="MobiDB-lite"/>
    </source>
</evidence>
<evidence type="ECO:0000256" key="4">
    <source>
        <dbReference type="ARBA" id="ARBA00022527"/>
    </source>
</evidence>
<dbReference type="SUPFAM" id="SSF52058">
    <property type="entry name" value="L domain-like"/>
    <property type="match status" value="1"/>
</dbReference>
<dbReference type="Gene3D" id="3.30.200.20">
    <property type="entry name" value="Phosphorylase Kinase, domain 1"/>
    <property type="match status" value="1"/>
</dbReference>
<evidence type="ECO:0000256" key="10">
    <source>
        <dbReference type="ARBA" id="ARBA00022741"/>
    </source>
</evidence>
<evidence type="ECO:0000256" key="12">
    <source>
        <dbReference type="ARBA" id="ARBA00022840"/>
    </source>
</evidence>
<dbReference type="FunFam" id="3.80.10.10:FF:000190">
    <property type="entry name" value="Receptor-like kinase TMK4"/>
    <property type="match status" value="1"/>
</dbReference>
<dbReference type="PANTHER" id="PTHR47986:SF13">
    <property type="entry name" value="RECEPTOR PROTEIN KINASE TMK1-LIKE"/>
    <property type="match status" value="1"/>
</dbReference>
<evidence type="ECO:0000256" key="19">
    <source>
        <dbReference type="ARBA" id="ARBA00048679"/>
    </source>
</evidence>
<dbReference type="AlphaFoldDB" id="A0A7J7G5N3"/>
<evidence type="ECO:0000256" key="3">
    <source>
        <dbReference type="ARBA" id="ARBA00012513"/>
    </source>
</evidence>
<sequence>MEVENTSILVVALFFSLVSVVFSVTDQHDLEILNQFRQGLENPELLNWPPNGDDPCGPPSWNHVFCIGNRVSQIQVQNMGLKGPLPKNLNQLTKLINLGLQKNQFNGILPSFSGLSELKFAYLDYNNFDSIPSDFFDGLVNLQVLALDFNPLNATTGWSLPSLLQNSAQLTTLSLMNCSLVGPLPEFLGNLRLLTTLKLALNRISGTIPASFSNLTLQTLWLNGQSGRGMTGPIDVVSSMVSLTSLWLHGNRFSGKIPGNIGNLTSLKDFNVNSNDLVGLLPDSLADLELDNLDLNNNQFMGPVPRFKSVNYSYNSNNFCQSDVGVPCAPEVMALLEFLDGLNYPPRLVSSWSGNDPCEGPWLGVSCANQKVSIIDLPKYNLSGTLSRSIAKLGSLTQIKLPFNRLTSPIPQNWTSLKNLTLLDLSGNNLSAPLPKFSGSVKLVLFDNPLLNSNQSEETPWLRNNPPSGGSQSPINDHFSPPNPFIPNQSTEEQRSKTSKLVVIVVPIASFAALVVFFIVPLAVYCCNKRKNAFEAPTSFVIHPSDPSNVDKMVKIVVAKNTNGSVSTGSGFGSRNSSGIGESRIIESGNLVISVKVLRNVTKNFASENELGRGGFGVVYKGELDDGTKIAVKRMEAGVISSKALDEFQAEIAVLSKVRHRHLVSLLGYSIEGNERILVYEYMPQGALSKHLFHWKSLNLEPLSWKRRLNIALDVARGMEYLHSLAHQSFVHRDLKSSNILLGEDFRAKVSDFGLVKLVPDSEKCVVTKLAGTFGYLAPEYAVMGKITTKADVFSFGVVLMELLTGLTALDEDRPEENQYLASWFLKIKSTKGKLMTAIDPSLDAKQETFDTISIIAELAGHCTAREPNQRPDMGHAVKVLSPLVEKWKPLDDDTEEYCGIDYSLPLNQMVKGWQEAEGKDISCLDLEDTKSSIPSKPTGFAESFTSTDGR</sequence>
<evidence type="ECO:0000256" key="23">
    <source>
        <dbReference type="SAM" id="SignalP"/>
    </source>
</evidence>
<reference evidence="26" key="1">
    <citation type="journal article" date="2020" name="Nat. Commun.">
        <title>Genome assembly of wild tea tree DASZ reveals pedigree and selection history of tea varieties.</title>
        <authorList>
            <person name="Zhang W."/>
            <person name="Zhang Y."/>
            <person name="Qiu H."/>
            <person name="Guo Y."/>
            <person name="Wan H."/>
            <person name="Zhang X."/>
            <person name="Scossa F."/>
            <person name="Alseekh S."/>
            <person name="Zhang Q."/>
            <person name="Wang P."/>
            <person name="Xu L."/>
            <person name="Schmidt M.H."/>
            <person name="Jia X."/>
            <person name="Li D."/>
            <person name="Zhu A."/>
            <person name="Guo F."/>
            <person name="Chen W."/>
            <person name="Ni D."/>
            <person name="Usadel B."/>
            <person name="Fernie A.R."/>
            <person name="Wen W."/>
        </authorList>
    </citation>
    <scope>NUCLEOTIDE SEQUENCE [LARGE SCALE GENOMIC DNA]</scope>
    <source>
        <strain evidence="26">cv. G240</strain>
    </source>
</reference>
<feature type="chain" id="PRO_5029709519" description="non-specific serine/threonine protein kinase" evidence="23">
    <location>
        <begin position="24"/>
        <end position="951"/>
    </location>
</feature>
<keyword evidence="13 22" id="KW-1133">Transmembrane helix</keyword>
<dbReference type="InterPro" id="IPR011009">
    <property type="entry name" value="Kinase-like_dom_sf"/>
</dbReference>
<dbReference type="FunFam" id="1.10.510.10:FF:000198">
    <property type="entry name" value="receptor protein kinase TMK1"/>
    <property type="match status" value="1"/>
</dbReference>
<comment type="subcellular location">
    <subcellularLocation>
        <location evidence="1">Membrane</location>
        <topology evidence="1">Single-pass membrane protein</topology>
    </subcellularLocation>
</comment>
<dbReference type="SMART" id="SM00220">
    <property type="entry name" value="S_TKc"/>
    <property type="match status" value="1"/>
</dbReference>
<dbReference type="PANTHER" id="PTHR47986">
    <property type="entry name" value="OSJNBA0070M12.3 PROTEIN"/>
    <property type="match status" value="1"/>
</dbReference>
<feature type="region of interest" description="Disordered" evidence="21">
    <location>
        <begin position="456"/>
        <end position="492"/>
    </location>
</feature>
<dbReference type="FunFam" id="3.80.10.10:FF:000129">
    <property type="entry name" value="Leucine-rich repeat receptor-like kinase"/>
    <property type="match status" value="1"/>
</dbReference>
<evidence type="ECO:0000256" key="8">
    <source>
        <dbReference type="ARBA" id="ARBA00022729"/>
    </source>
</evidence>
<evidence type="ECO:0000256" key="6">
    <source>
        <dbReference type="ARBA" id="ARBA00022679"/>
    </source>
</evidence>
<keyword evidence="26" id="KW-1185">Reference proteome</keyword>
<keyword evidence="5" id="KW-0433">Leucine-rich repeat</keyword>
<dbReference type="PROSITE" id="PS00107">
    <property type="entry name" value="PROTEIN_KINASE_ATP"/>
    <property type="match status" value="1"/>
</dbReference>
<evidence type="ECO:0000256" key="11">
    <source>
        <dbReference type="ARBA" id="ARBA00022777"/>
    </source>
</evidence>
<dbReference type="InterPro" id="IPR003591">
    <property type="entry name" value="Leu-rich_rpt_typical-subtyp"/>
</dbReference>
<evidence type="ECO:0000313" key="26">
    <source>
        <dbReference type="Proteomes" id="UP000593564"/>
    </source>
</evidence>
<dbReference type="GO" id="GO:0006952">
    <property type="term" value="P:defense response"/>
    <property type="evidence" value="ECO:0007669"/>
    <property type="project" value="UniProtKB-ARBA"/>
</dbReference>
<evidence type="ECO:0000256" key="20">
    <source>
        <dbReference type="PROSITE-ProRule" id="PRU10141"/>
    </source>
</evidence>
<keyword evidence="10 20" id="KW-0547">Nucleotide-binding</keyword>
<feature type="signal peptide" evidence="23">
    <location>
        <begin position="1"/>
        <end position="23"/>
    </location>
</feature>
<organism evidence="25 26">
    <name type="scientific">Camellia sinensis</name>
    <name type="common">Tea plant</name>
    <name type="synonym">Thea sinensis</name>
    <dbReference type="NCBI Taxonomy" id="4442"/>
    <lineage>
        <taxon>Eukaryota</taxon>
        <taxon>Viridiplantae</taxon>
        <taxon>Streptophyta</taxon>
        <taxon>Embryophyta</taxon>
        <taxon>Tracheophyta</taxon>
        <taxon>Spermatophyta</taxon>
        <taxon>Magnoliopsida</taxon>
        <taxon>eudicotyledons</taxon>
        <taxon>Gunneridae</taxon>
        <taxon>Pentapetalae</taxon>
        <taxon>asterids</taxon>
        <taxon>Ericales</taxon>
        <taxon>Theaceae</taxon>
        <taxon>Camellia</taxon>
    </lineage>
</organism>
<keyword evidence="8 23" id="KW-0732">Signal</keyword>
<dbReference type="InterPro" id="IPR017441">
    <property type="entry name" value="Protein_kinase_ATP_BS"/>
</dbReference>
<keyword evidence="4" id="KW-0723">Serine/threonine-protein kinase</keyword>
<dbReference type="Pfam" id="PF08263">
    <property type="entry name" value="LRRNT_2"/>
    <property type="match status" value="2"/>
</dbReference>
<comment type="catalytic activity">
    <reaction evidence="18">
        <text>L-threonyl-[protein] + ATP = O-phospho-L-threonyl-[protein] + ADP + H(+)</text>
        <dbReference type="Rhea" id="RHEA:46608"/>
        <dbReference type="Rhea" id="RHEA-COMP:11060"/>
        <dbReference type="Rhea" id="RHEA-COMP:11605"/>
        <dbReference type="ChEBI" id="CHEBI:15378"/>
        <dbReference type="ChEBI" id="CHEBI:30013"/>
        <dbReference type="ChEBI" id="CHEBI:30616"/>
        <dbReference type="ChEBI" id="CHEBI:61977"/>
        <dbReference type="ChEBI" id="CHEBI:456216"/>
        <dbReference type="EC" id="2.7.11.1"/>
    </reaction>
</comment>
<evidence type="ECO:0000256" key="7">
    <source>
        <dbReference type="ARBA" id="ARBA00022692"/>
    </source>
</evidence>
<reference evidence="25 26" key="2">
    <citation type="submission" date="2020-07" db="EMBL/GenBank/DDBJ databases">
        <title>Genome assembly of wild tea tree DASZ reveals pedigree and selection history of tea varieties.</title>
        <authorList>
            <person name="Zhang W."/>
        </authorList>
    </citation>
    <scope>NUCLEOTIDE SEQUENCE [LARGE SCALE GENOMIC DNA]</scope>
    <source>
        <strain evidence="26">cv. G240</strain>
        <tissue evidence="25">Leaf</tissue>
    </source>
</reference>
<evidence type="ECO:0000256" key="22">
    <source>
        <dbReference type="SAM" id="Phobius"/>
    </source>
</evidence>
<dbReference type="InterPro" id="IPR052422">
    <property type="entry name" value="Auxin_Ser/Thr_Kinase"/>
</dbReference>
<proteinExistence type="inferred from homology"/>
<feature type="compositionally biased region" description="Polar residues" evidence="21">
    <location>
        <begin position="465"/>
        <end position="475"/>
    </location>
</feature>
<evidence type="ECO:0000256" key="13">
    <source>
        <dbReference type="ARBA" id="ARBA00022989"/>
    </source>
</evidence>
<dbReference type="InterPro" id="IPR008271">
    <property type="entry name" value="Ser/Thr_kinase_AS"/>
</dbReference>
<evidence type="ECO:0000256" key="1">
    <source>
        <dbReference type="ARBA" id="ARBA00004167"/>
    </source>
</evidence>
<evidence type="ECO:0000259" key="24">
    <source>
        <dbReference type="PROSITE" id="PS50011"/>
    </source>
</evidence>
<evidence type="ECO:0000256" key="14">
    <source>
        <dbReference type="ARBA" id="ARBA00023136"/>
    </source>
</evidence>
<evidence type="ECO:0000256" key="15">
    <source>
        <dbReference type="ARBA" id="ARBA00023157"/>
    </source>
</evidence>
<evidence type="ECO:0000256" key="2">
    <source>
        <dbReference type="ARBA" id="ARBA00008684"/>
    </source>
</evidence>
<dbReference type="InterPro" id="IPR001611">
    <property type="entry name" value="Leu-rich_rpt"/>
</dbReference>
<dbReference type="FunFam" id="3.30.200.20:FF:000226">
    <property type="entry name" value="receptor protein kinase TMK1"/>
    <property type="match status" value="1"/>
</dbReference>
<evidence type="ECO:0000256" key="18">
    <source>
        <dbReference type="ARBA" id="ARBA00047899"/>
    </source>
</evidence>
<keyword evidence="16" id="KW-0675">Receptor</keyword>
<gene>
    <name evidence="25" type="ORF">HYC85_026744</name>
</gene>
<evidence type="ECO:0000313" key="25">
    <source>
        <dbReference type="EMBL" id="KAF5935615.1"/>
    </source>
</evidence>
<dbReference type="PROSITE" id="PS00108">
    <property type="entry name" value="PROTEIN_KINASE_ST"/>
    <property type="match status" value="1"/>
</dbReference>
<dbReference type="InterPro" id="IPR000719">
    <property type="entry name" value="Prot_kinase_dom"/>
</dbReference>
<keyword evidence="7 22" id="KW-0812">Transmembrane</keyword>
<dbReference type="GO" id="GO:0005524">
    <property type="term" value="F:ATP binding"/>
    <property type="evidence" value="ECO:0007669"/>
    <property type="project" value="UniProtKB-UniRule"/>
</dbReference>
<dbReference type="EC" id="2.7.11.1" evidence="3"/>
<dbReference type="Gene3D" id="1.10.510.10">
    <property type="entry name" value="Transferase(Phosphotransferase) domain 1"/>
    <property type="match status" value="1"/>
</dbReference>
<dbReference type="InterPro" id="IPR032675">
    <property type="entry name" value="LRR_dom_sf"/>
</dbReference>
<feature type="transmembrane region" description="Helical" evidence="22">
    <location>
        <begin position="501"/>
        <end position="525"/>
    </location>
</feature>
<feature type="domain" description="Protein kinase" evidence="24">
    <location>
        <begin position="605"/>
        <end position="885"/>
    </location>
</feature>